<evidence type="ECO:0000256" key="1">
    <source>
        <dbReference type="ARBA" id="ARBA00022723"/>
    </source>
</evidence>
<dbReference type="AlphaFoldDB" id="A0A844BQT3"/>
<evidence type="ECO:0000256" key="3">
    <source>
        <dbReference type="ARBA" id="ARBA00023002"/>
    </source>
</evidence>
<gene>
    <name evidence="6" type="ORF">GIY11_11415</name>
</gene>
<sequence length="343" mass="37197">MKAVVKTEPGYDKMELREVEIPKASGDKVVIEVAYTGICGSDIHTFKGEYKNPQTPVTLGHEFSGTVVEVGEDVKTVKVGDRVTSETTFVTCGECRFCKSKDYNLCSNRKGIGTQQNGAMAKYVLSREESIHVLPENVSLKAASMSEPLACTTHPIMELAPAQADDVVLVVGPGPIGLLAAQVAKAQGATVIITGITQDQHRLDLALELGVDYAVDSQKTDLAEFVLSKTDGYGADKVYECSGSVFATNQALKLTAKQGHFVQVGMFPTESIDLDITSIQQREIRYIGCRSQKPSSWIKAIDLLDSGKVDAEALVTKIYPLEQWREAFEAVMGGQEIKVLIES</sequence>
<evidence type="ECO:0000313" key="7">
    <source>
        <dbReference type="Proteomes" id="UP000469870"/>
    </source>
</evidence>
<dbReference type="PANTHER" id="PTHR43401">
    <property type="entry name" value="L-THREONINE 3-DEHYDROGENASE"/>
    <property type="match status" value="1"/>
</dbReference>
<evidence type="ECO:0000256" key="4">
    <source>
        <dbReference type="RuleBase" id="RU361277"/>
    </source>
</evidence>
<organism evidence="6 7">
    <name type="scientific">Fundicoccus ignavus</name>
    <dbReference type="NCBI Taxonomy" id="2664442"/>
    <lineage>
        <taxon>Bacteria</taxon>
        <taxon>Bacillati</taxon>
        <taxon>Bacillota</taxon>
        <taxon>Bacilli</taxon>
        <taxon>Lactobacillales</taxon>
        <taxon>Aerococcaceae</taxon>
        <taxon>Fundicoccus</taxon>
    </lineage>
</organism>
<evidence type="ECO:0000313" key="6">
    <source>
        <dbReference type="EMBL" id="MRI82618.1"/>
    </source>
</evidence>
<protein>
    <submittedName>
        <fullName evidence="6">Alcohol dehydrogenase catalytic domain-containing protein</fullName>
    </submittedName>
</protein>
<comment type="cofactor">
    <cofactor evidence="4">
        <name>Zn(2+)</name>
        <dbReference type="ChEBI" id="CHEBI:29105"/>
    </cofactor>
</comment>
<dbReference type="CDD" id="cd08258">
    <property type="entry name" value="Zn_ADH4"/>
    <property type="match status" value="1"/>
</dbReference>
<dbReference type="Pfam" id="PF00107">
    <property type="entry name" value="ADH_zinc_N"/>
    <property type="match status" value="1"/>
</dbReference>
<accession>A0A844BQT3</accession>
<dbReference type="Gene3D" id="3.90.180.10">
    <property type="entry name" value="Medium-chain alcohol dehydrogenases, catalytic domain"/>
    <property type="match status" value="1"/>
</dbReference>
<dbReference type="Proteomes" id="UP000469870">
    <property type="component" value="Unassembled WGS sequence"/>
</dbReference>
<comment type="similarity">
    <text evidence="4">Belongs to the zinc-containing alcohol dehydrogenase family.</text>
</comment>
<comment type="caution">
    <text evidence="6">The sequence shown here is derived from an EMBL/GenBank/DDBJ whole genome shotgun (WGS) entry which is preliminary data.</text>
</comment>
<keyword evidence="1 4" id="KW-0479">Metal-binding</keyword>
<dbReference type="InterPro" id="IPR050129">
    <property type="entry name" value="Zn_alcohol_dh"/>
</dbReference>
<dbReference type="InterPro" id="IPR011032">
    <property type="entry name" value="GroES-like_sf"/>
</dbReference>
<dbReference type="InterPro" id="IPR013154">
    <property type="entry name" value="ADH-like_N"/>
</dbReference>
<proteinExistence type="inferred from homology"/>
<keyword evidence="2 4" id="KW-0862">Zinc</keyword>
<dbReference type="InterPro" id="IPR020843">
    <property type="entry name" value="ER"/>
</dbReference>
<dbReference type="SUPFAM" id="SSF50129">
    <property type="entry name" value="GroES-like"/>
    <property type="match status" value="1"/>
</dbReference>
<dbReference type="Pfam" id="PF08240">
    <property type="entry name" value="ADH_N"/>
    <property type="match status" value="1"/>
</dbReference>
<dbReference type="PANTHER" id="PTHR43401:SF2">
    <property type="entry name" value="L-THREONINE 3-DEHYDROGENASE"/>
    <property type="match status" value="1"/>
</dbReference>
<name>A0A844BQT3_9LACT</name>
<dbReference type="PROSITE" id="PS00059">
    <property type="entry name" value="ADH_ZINC"/>
    <property type="match status" value="1"/>
</dbReference>
<evidence type="ECO:0000259" key="5">
    <source>
        <dbReference type="SMART" id="SM00829"/>
    </source>
</evidence>
<dbReference type="GO" id="GO:0008270">
    <property type="term" value="F:zinc ion binding"/>
    <property type="evidence" value="ECO:0007669"/>
    <property type="project" value="InterPro"/>
</dbReference>
<dbReference type="GO" id="GO:0016491">
    <property type="term" value="F:oxidoreductase activity"/>
    <property type="evidence" value="ECO:0007669"/>
    <property type="project" value="UniProtKB-KW"/>
</dbReference>
<dbReference type="InterPro" id="IPR002328">
    <property type="entry name" value="ADH_Zn_CS"/>
</dbReference>
<keyword evidence="3" id="KW-0560">Oxidoreductase</keyword>
<dbReference type="SMART" id="SM00829">
    <property type="entry name" value="PKS_ER"/>
    <property type="match status" value="1"/>
</dbReference>
<feature type="domain" description="Enoyl reductase (ER)" evidence="5">
    <location>
        <begin position="10"/>
        <end position="341"/>
    </location>
</feature>
<dbReference type="InterPro" id="IPR036291">
    <property type="entry name" value="NAD(P)-bd_dom_sf"/>
</dbReference>
<dbReference type="Gene3D" id="3.40.50.720">
    <property type="entry name" value="NAD(P)-binding Rossmann-like Domain"/>
    <property type="match status" value="1"/>
</dbReference>
<reference evidence="6 7" key="1">
    <citation type="submission" date="2019-11" db="EMBL/GenBank/DDBJ databases">
        <title>Characterisation of Fundicoccus ignavus gen. nov. sp. nov., a novel genus of the family Aerococcaceae isolated from bulk tank milk.</title>
        <authorList>
            <person name="Siebert A."/>
            <person name="Huptas C."/>
            <person name="Wenning M."/>
            <person name="Scherer S."/>
            <person name="Doll E.V."/>
        </authorList>
    </citation>
    <scope>NUCLEOTIDE SEQUENCE [LARGE SCALE GENOMIC DNA]</scope>
    <source>
        <strain evidence="6 7">DSM 109653</strain>
    </source>
</reference>
<dbReference type="EMBL" id="WJQR01000014">
    <property type="protein sequence ID" value="MRI82618.1"/>
    <property type="molecule type" value="Genomic_DNA"/>
</dbReference>
<evidence type="ECO:0000256" key="2">
    <source>
        <dbReference type="ARBA" id="ARBA00022833"/>
    </source>
</evidence>
<dbReference type="InterPro" id="IPR013149">
    <property type="entry name" value="ADH-like_C"/>
</dbReference>
<dbReference type="RefSeq" id="WP_153862695.1">
    <property type="nucleotide sequence ID" value="NZ_WJQR01000014.1"/>
</dbReference>
<dbReference type="SUPFAM" id="SSF51735">
    <property type="entry name" value="NAD(P)-binding Rossmann-fold domains"/>
    <property type="match status" value="1"/>
</dbReference>